<accession>A0A4Z0D402</accession>
<dbReference type="GO" id="GO:0019509">
    <property type="term" value="P:L-methionine salvage from methylthioadenosine"/>
    <property type="evidence" value="ECO:0007669"/>
    <property type="project" value="TreeGrafter"/>
</dbReference>
<dbReference type="SUPFAM" id="SSF100950">
    <property type="entry name" value="NagB/RpiA/CoA transferase-like"/>
    <property type="match status" value="1"/>
</dbReference>
<dbReference type="Gene3D" id="1.20.120.420">
    <property type="entry name" value="translation initiation factor eif-2b, domain 1"/>
    <property type="match status" value="1"/>
</dbReference>
<evidence type="ECO:0000256" key="1">
    <source>
        <dbReference type="ARBA" id="ARBA00009117"/>
    </source>
</evidence>
<keyword evidence="2 3" id="KW-0413">Isomerase</keyword>
<dbReference type="AlphaFoldDB" id="A0A4Z0D402"/>
<keyword evidence="4" id="KW-1185">Reference proteome</keyword>
<evidence type="ECO:0000313" key="4">
    <source>
        <dbReference type="Proteomes" id="UP000298381"/>
    </source>
</evidence>
<dbReference type="GO" id="GO:0046523">
    <property type="term" value="F:S-methyl-5-thioribose-1-phosphate isomerase activity"/>
    <property type="evidence" value="ECO:0007669"/>
    <property type="project" value="TreeGrafter"/>
</dbReference>
<name>A0A4Z0D402_9FIRM</name>
<dbReference type="NCBIfam" id="NF004326">
    <property type="entry name" value="PRK05720.1"/>
    <property type="match status" value="1"/>
</dbReference>
<proteinExistence type="inferred from homology"/>
<protein>
    <submittedName>
        <fullName evidence="3">S-methyl-5-thioribose-1-phosphate isomerase</fullName>
    </submittedName>
</protein>
<dbReference type="Pfam" id="PF01008">
    <property type="entry name" value="IF-2B"/>
    <property type="match status" value="1"/>
</dbReference>
<dbReference type="EMBL" id="SRIB01000012">
    <property type="protein sequence ID" value="TFZ39496.1"/>
    <property type="molecule type" value="Genomic_DNA"/>
</dbReference>
<dbReference type="Proteomes" id="UP000298381">
    <property type="component" value="Unassembled WGS sequence"/>
</dbReference>
<comment type="caution">
    <text evidence="3">The sequence shown here is derived from an EMBL/GenBank/DDBJ whole genome shotgun (WGS) entry which is preliminary data.</text>
</comment>
<dbReference type="PANTHER" id="PTHR43475:SF1">
    <property type="entry name" value="METHYLTHIORIBOSE-1-PHOSPHATE ISOMERASE"/>
    <property type="match status" value="1"/>
</dbReference>
<dbReference type="NCBIfam" id="TIGR00524">
    <property type="entry name" value="eIF-2B_rel"/>
    <property type="match status" value="1"/>
</dbReference>
<dbReference type="PANTHER" id="PTHR43475">
    <property type="entry name" value="METHYLTHIORIBOSE-1-PHOSPHATE ISOMERASE"/>
    <property type="match status" value="1"/>
</dbReference>
<dbReference type="InterPro" id="IPR027363">
    <property type="entry name" value="M1Pi_N"/>
</dbReference>
<dbReference type="OrthoDB" id="9803436at2"/>
<reference evidence="3 4" key="1">
    <citation type="submission" date="2019-03" db="EMBL/GenBank/DDBJ databases">
        <title>Draft genome sequence data and analysis of a Fermenting Bacterium, Soehngenia longevitae strain 1933PT, isolated from petroleum reservoir in Azerbaijan.</title>
        <authorList>
            <person name="Grouzdev D.S."/>
            <person name="Bidzhieva S.K."/>
            <person name="Sokolova D.S."/>
            <person name="Tourova T.P."/>
            <person name="Poltaraus A.B."/>
            <person name="Nazina T.N."/>
        </authorList>
    </citation>
    <scope>NUCLEOTIDE SEQUENCE [LARGE SCALE GENOMIC DNA]</scope>
    <source>
        <strain evidence="3 4">1933P</strain>
    </source>
</reference>
<comment type="similarity">
    <text evidence="1">Belongs to the eIF-2B alpha/beta/delta subunits family. MtnA subfamily.</text>
</comment>
<evidence type="ECO:0000313" key="3">
    <source>
        <dbReference type="EMBL" id="TFZ39496.1"/>
    </source>
</evidence>
<gene>
    <name evidence="3" type="ORF">E4100_08360</name>
</gene>
<evidence type="ECO:0000256" key="2">
    <source>
        <dbReference type="ARBA" id="ARBA00023235"/>
    </source>
</evidence>
<dbReference type="Gene3D" id="3.40.50.10470">
    <property type="entry name" value="Translation initiation factor eif-2b, domain 2"/>
    <property type="match status" value="1"/>
</dbReference>
<dbReference type="RefSeq" id="WP_135271594.1">
    <property type="nucleotide sequence ID" value="NZ_SRIB01000012.1"/>
</dbReference>
<organism evidence="3 4">
    <name type="scientific">Soehngenia longivitae</name>
    <dbReference type="NCBI Taxonomy" id="2562294"/>
    <lineage>
        <taxon>Bacteria</taxon>
        <taxon>Bacillati</taxon>
        <taxon>Bacillota</taxon>
        <taxon>Tissierellia</taxon>
        <taxon>Tissierellales</taxon>
        <taxon>Tissierellaceae</taxon>
        <taxon>Soehngenia</taxon>
    </lineage>
</organism>
<dbReference type="InterPro" id="IPR042529">
    <property type="entry name" value="IF_2B-like_C"/>
</dbReference>
<dbReference type="InterPro" id="IPR000649">
    <property type="entry name" value="IF-2B-related"/>
</dbReference>
<dbReference type="InterPro" id="IPR037171">
    <property type="entry name" value="NagB/RpiA_transferase-like"/>
</dbReference>
<dbReference type="InterPro" id="IPR011559">
    <property type="entry name" value="Initiation_fac_2B_a/b/d"/>
</dbReference>
<sequence length="352" mass="39772">MQRFDEGLAFLLRYENIAWYENGVVRILDRRIYPNEISFVECKSHQEVAKAIKDMVTQSAGPYTACGMGMALAAYEARNLGKAEFINYLNEAAKTLYTARPTTTKRMKLITDGCIEAAIDALEKGERVDEKIFLHTIEHNNTRYRRINDVAKYLTDMFPKKGTIMTQCFGETIVGMILKEAKEKNLDIKVICPETRPYFQGSRLTASVCYDQGFDVTVITDNMPAYVMEEKKVDLFTSAADAICMDGYVVNKVGTYQIAIVAKYLKIPYFVTGIPDIGHESISTVTIEKRDGDFVLQAMGVKTAKEGVKGYYPSFDITPPHLVSGVVTDRGIFSPYDLKRYFRGDEKIEMIL</sequence>